<evidence type="ECO:0000313" key="2">
    <source>
        <dbReference type="EMBL" id="SVD13256.1"/>
    </source>
</evidence>
<dbReference type="EMBL" id="UINC01131507">
    <property type="protein sequence ID" value="SVD13256.1"/>
    <property type="molecule type" value="Genomic_DNA"/>
</dbReference>
<proteinExistence type="predicted"/>
<gene>
    <name evidence="2" type="ORF">METZ01_LOCUS366110</name>
</gene>
<feature type="compositionally biased region" description="Low complexity" evidence="1">
    <location>
        <begin position="233"/>
        <end position="247"/>
    </location>
</feature>
<dbReference type="AlphaFoldDB" id="A0A382STQ5"/>
<feature type="region of interest" description="Disordered" evidence="1">
    <location>
        <begin position="159"/>
        <end position="279"/>
    </location>
</feature>
<sequence length="279" mass="30679">MVWLASLAFGLAFPVLGQQRQNDFTKRIRAFDGKLNALSAKRISSPGLNAKFNRRMHVSQIPQRYSSFGGKRFPVGDSAVRFQKPFETRTLSFDRGFDQKSAFADKKANNFALGVREPATASVDFRDSYYEELDKRVEEWMKKVNNMSLQDVNRYQFRRGRSSEPGFPVQKAGSRDLPKPSASKGLGISGFRGVTPPSPANPSASRPSYRMGPRRAVTSVGGSKPPSISRNPSSGASRSIVSGASSSTRKALLPSPNLRKVTPSILPRLGPKKVRVSVK</sequence>
<feature type="compositionally biased region" description="Basic residues" evidence="1">
    <location>
        <begin position="270"/>
        <end position="279"/>
    </location>
</feature>
<accession>A0A382STQ5</accession>
<reference evidence="2" key="1">
    <citation type="submission" date="2018-05" db="EMBL/GenBank/DDBJ databases">
        <authorList>
            <person name="Lanie J.A."/>
            <person name="Ng W.-L."/>
            <person name="Kazmierczak K.M."/>
            <person name="Andrzejewski T.M."/>
            <person name="Davidsen T.M."/>
            <person name="Wayne K.J."/>
            <person name="Tettelin H."/>
            <person name="Glass J.I."/>
            <person name="Rusch D."/>
            <person name="Podicherti R."/>
            <person name="Tsui H.-C.T."/>
            <person name="Winkler M.E."/>
        </authorList>
    </citation>
    <scope>NUCLEOTIDE SEQUENCE</scope>
</reference>
<evidence type="ECO:0000256" key="1">
    <source>
        <dbReference type="SAM" id="MobiDB-lite"/>
    </source>
</evidence>
<organism evidence="2">
    <name type="scientific">marine metagenome</name>
    <dbReference type="NCBI Taxonomy" id="408172"/>
    <lineage>
        <taxon>unclassified sequences</taxon>
        <taxon>metagenomes</taxon>
        <taxon>ecological metagenomes</taxon>
    </lineage>
</organism>
<name>A0A382STQ5_9ZZZZ</name>
<protein>
    <submittedName>
        <fullName evidence="2">Uncharacterized protein</fullName>
    </submittedName>
</protein>